<feature type="domain" description="DIX" evidence="2">
    <location>
        <begin position="28"/>
        <end position="84"/>
    </location>
</feature>
<evidence type="ECO:0000313" key="4">
    <source>
        <dbReference type="Proteomes" id="UP000095192"/>
    </source>
</evidence>
<evidence type="ECO:0000256" key="1">
    <source>
        <dbReference type="SAM" id="MobiDB-lite"/>
    </source>
</evidence>
<proteinExistence type="predicted"/>
<sequence length="152" mass="16931">MSQILVLYIVTNDGDDPAAPNCFFLRANKGGLPTLKDIKTQFPLPGKYHFRLRTESRQLSGNTSKDEKGTYVWLDLSDDEALPLEASKGMTLFFKIDDYWATHEQQQQRQPVASSGGWGVSPSQPDMLFFDEPPPAAAASAKKQHEGIDLML</sequence>
<protein>
    <recommendedName>
        <fullName evidence="2">DIX domain-containing protein</fullName>
    </recommendedName>
</protein>
<evidence type="ECO:0000313" key="3">
    <source>
        <dbReference type="EMBL" id="OEH74958.1"/>
    </source>
</evidence>
<accession>A0A1D3CUT2</accession>
<comment type="caution">
    <text evidence="3">The sequence shown here is derived from an EMBL/GenBank/DDBJ whole genome shotgun (WGS) entry which is preliminary data.</text>
</comment>
<feature type="compositionally biased region" description="Basic and acidic residues" evidence="1">
    <location>
        <begin position="143"/>
        <end position="152"/>
    </location>
</feature>
<dbReference type="AlphaFoldDB" id="A0A1D3CUT2"/>
<dbReference type="PANTHER" id="PTHR42509:SF1">
    <property type="entry name" value="DIX DOMAIN-CONTAINING PROTEIN"/>
    <property type="match status" value="1"/>
</dbReference>
<organism evidence="3 4">
    <name type="scientific">Cyclospora cayetanensis</name>
    <dbReference type="NCBI Taxonomy" id="88456"/>
    <lineage>
        <taxon>Eukaryota</taxon>
        <taxon>Sar</taxon>
        <taxon>Alveolata</taxon>
        <taxon>Apicomplexa</taxon>
        <taxon>Conoidasida</taxon>
        <taxon>Coccidia</taxon>
        <taxon>Eucoccidiorida</taxon>
        <taxon>Eimeriorina</taxon>
        <taxon>Eimeriidae</taxon>
        <taxon>Cyclospora</taxon>
    </lineage>
</organism>
<dbReference type="InterPro" id="IPR001158">
    <property type="entry name" value="DIX"/>
</dbReference>
<feature type="region of interest" description="Disordered" evidence="1">
    <location>
        <begin position="105"/>
        <end position="152"/>
    </location>
</feature>
<keyword evidence="4" id="KW-1185">Reference proteome</keyword>
<dbReference type="InParanoid" id="A0A1D3CUT2"/>
<reference evidence="3 4" key="1">
    <citation type="journal article" date="2016" name="BMC Genomics">
        <title>Comparative genomics reveals Cyclospora cayetanensis possesses coccidia-like metabolism and invasion components but unique surface antigens.</title>
        <authorList>
            <person name="Liu S."/>
            <person name="Wang L."/>
            <person name="Zheng H."/>
            <person name="Xu Z."/>
            <person name="Roellig D.M."/>
            <person name="Li N."/>
            <person name="Frace M.A."/>
            <person name="Tang K."/>
            <person name="Arrowood M.J."/>
            <person name="Moss D.M."/>
            <person name="Zhang L."/>
            <person name="Feng Y."/>
            <person name="Xiao L."/>
        </authorList>
    </citation>
    <scope>NUCLEOTIDE SEQUENCE [LARGE SCALE GENOMIC DNA]</scope>
    <source>
        <strain evidence="3 4">CHN_HEN01</strain>
    </source>
</reference>
<dbReference type="PANTHER" id="PTHR42509">
    <property type="entry name" value="DIX DOMAIN-CONTAINING PROTEIN"/>
    <property type="match status" value="1"/>
</dbReference>
<dbReference type="Pfam" id="PF00778">
    <property type="entry name" value="DIX"/>
    <property type="match status" value="1"/>
</dbReference>
<dbReference type="SUPFAM" id="SSF54236">
    <property type="entry name" value="Ubiquitin-like"/>
    <property type="match status" value="1"/>
</dbReference>
<gene>
    <name evidence="3" type="ORF">cyc_01767</name>
</gene>
<dbReference type="VEuPathDB" id="ToxoDB:cyc_01767"/>
<dbReference type="InterPro" id="IPR029071">
    <property type="entry name" value="Ubiquitin-like_domsf"/>
</dbReference>
<dbReference type="EMBL" id="JROU02001861">
    <property type="protein sequence ID" value="OEH74958.1"/>
    <property type="molecule type" value="Genomic_DNA"/>
</dbReference>
<dbReference type="Proteomes" id="UP000095192">
    <property type="component" value="Unassembled WGS sequence"/>
</dbReference>
<evidence type="ECO:0000259" key="2">
    <source>
        <dbReference type="Pfam" id="PF00778"/>
    </source>
</evidence>
<name>A0A1D3CUT2_9EIME</name>